<sequence length="263" mass="28273">MTTTHPTVLCFSGHDPSGGAGIQADIETLISHRCHPASVITALTEQDTSNVKKLIPQKPGDIVDQANTLLADLSIQAIKIGLIGHHETAKAIHTILEQHPNIPVVLDPVLAAGGGTELAGEQLIDAINDLLLPCTTVLTPNSIEARKLSGRQDLNDAALSLLDKGCQYVLVTGTHEHSDTVCNRLYHDGALLESFHWERLPHSYHGSGCTLASAIAAMIAHGLAPFSAVNEAQDYTWNALENAYRPGKGQHNPNRLFWMENDA</sequence>
<keyword evidence="5" id="KW-1185">Reference proteome</keyword>
<protein>
    <recommendedName>
        <fullName evidence="2">hydroxymethylpyrimidine kinase</fullName>
        <ecNumber evidence="2">2.7.1.49</ecNumber>
    </recommendedName>
</protein>
<dbReference type="UniPathway" id="UPA00060">
    <property type="reaction ID" value="UER00138"/>
</dbReference>
<dbReference type="OrthoDB" id="9810880at2"/>
<dbReference type="Pfam" id="PF08543">
    <property type="entry name" value="Phos_pyr_kin"/>
    <property type="match status" value="1"/>
</dbReference>
<keyword evidence="4" id="KW-0808">Transferase</keyword>
<evidence type="ECO:0000313" key="4">
    <source>
        <dbReference type="EMBL" id="QCW83691.1"/>
    </source>
</evidence>
<dbReference type="Proteomes" id="UP000305881">
    <property type="component" value="Chromosome"/>
</dbReference>
<keyword evidence="4" id="KW-0418">Kinase</keyword>
<organism evidence="4 5">
    <name type="scientific">Methylotuvimicrobium buryatense</name>
    <name type="common">Methylomicrobium buryatense</name>
    <dbReference type="NCBI Taxonomy" id="95641"/>
    <lineage>
        <taxon>Bacteria</taxon>
        <taxon>Pseudomonadati</taxon>
        <taxon>Pseudomonadota</taxon>
        <taxon>Gammaproteobacteria</taxon>
        <taxon>Methylococcales</taxon>
        <taxon>Methylococcaceae</taxon>
        <taxon>Methylotuvimicrobium</taxon>
    </lineage>
</organism>
<dbReference type="InterPro" id="IPR013749">
    <property type="entry name" value="PM/HMP-P_kinase-1"/>
</dbReference>
<dbReference type="STRING" id="675511.GCA_000341735_04122"/>
<dbReference type="EMBL" id="CP035467">
    <property type="protein sequence ID" value="QCW83691.1"/>
    <property type="molecule type" value="Genomic_DNA"/>
</dbReference>
<gene>
    <name evidence="4" type="ORF">EQU24_16670</name>
</gene>
<dbReference type="InterPro" id="IPR004399">
    <property type="entry name" value="HMP/HMP-P_kinase_dom"/>
</dbReference>
<evidence type="ECO:0000256" key="2">
    <source>
        <dbReference type="ARBA" id="ARBA00012135"/>
    </source>
</evidence>
<dbReference type="GO" id="GO:0008972">
    <property type="term" value="F:phosphomethylpyrimidine kinase activity"/>
    <property type="evidence" value="ECO:0007669"/>
    <property type="project" value="InterPro"/>
</dbReference>
<dbReference type="KEGG" id="mbur:EQU24_16670"/>
<dbReference type="Gene3D" id="3.40.1190.20">
    <property type="match status" value="1"/>
</dbReference>
<evidence type="ECO:0000313" key="5">
    <source>
        <dbReference type="Proteomes" id="UP000305881"/>
    </source>
</evidence>
<name>A0A4P9UTJ5_METBY</name>
<evidence type="ECO:0000259" key="3">
    <source>
        <dbReference type="Pfam" id="PF08543"/>
    </source>
</evidence>
<dbReference type="GO" id="GO:0005829">
    <property type="term" value="C:cytosol"/>
    <property type="evidence" value="ECO:0007669"/>
    <property type="project" value="TreeGrafter"/>
</dbReference>
<accession>A0A4P9UTJ5</accession>
<dbReference type="EC" id="2.7.1.49" evidence="2"/>
<dbReference type="SUPFAM" id="SSF53613">
    <property type="entry name" value="Ribokinase-like"/>
    <property type="match status" value="1"/>
</dbReference>
<dbReference type="CDD" id="cd01169">
    <property type="entry name" value="HMPP_kinase"/>
    <property type="match status" value="1"/>
</dbReference>
<dbReference type="RefSeq" id="WP_017842494.1">
    <property type="nucleotide sequence ID" value="NZ_CP035467.1"/>
</dbReference>
<dbReference type="GO" id="GO:0009228">
    <property type="term" value="P:thiamine biosynthetic process"/>
    <property type="evidence" value="ECO:0007669"/>
    <property type="project" value="InterPro"/>
</dbReference>
<proteinExistence type="predicted"/>
<dbReference type="AlphaFoldDB" id="A0A4P9UTJ5"/>
<dbReference type="GO" id="GO:0009229">
    <property type="term" value="P:thiamine diphosphate biosynthetic process"/>
    <property type="evidence" value="ECO:0007669"/>
    <property type="project" value="UniProtKB-UniPathway"/>
</dbReference>
<feature type="domain" description="Pyridoxamine kinase/Phosphomethylpyrimidine kinase" evidence="3">
    <location>
        <begin position="15"/>
        <end position="251"/>
    </location>
</feature>
<dbReference type="PANTHER" id="PTHR20858:SF17">
    <property type="entry name" value="HYDROXYMETHYLPYRIMIDINE_PHOSPHOMETHYLPYRIMIDINE KINASE THI20-RELATED"/>
    <property type="match status" value="1"/>
</dbReference>
<comment type="pathway">
    <text evidence="1">Cofactor biosynthesis; thiamine diphosphate biosynthesis.</text>
</comment>
<dbReference type="GO" id="GO:0008902">
    <property type="term" value="F:hydroxymethylpyrimidine kinase activity"/>
    <property type="evidence" value="ECO:0007669"/>
    <property type="project" value="UniProtKB-EC"/>
</dbReference>
<evidence type="ECO:0000256" key="1">
    <source>
        <dbReference type="ARBA" id="ARBA00004948"/>
    </source>
</evidence>
<reference evidence="5" key="1">
    <citation type="journal article" date="2019" name="J. Bacteriol.">
        <title>A Mutagenic Screen Identifies a TonB-Dependent Receptor Required for the Lanthanide Metal Switch in the Type I Methanotroph 'Methylotuvimicrobium buryatense' 5GB1C.</title>
        <authorList>
            <person name="Groom J.D."/>
            <person name="Ford S.M."/>
            <person name="Pesesky M.W."/>
            <person name="Lidstrom M.E."/>
        </authorList>
    </citation>
    <scope>NUCLEOTIDE SEQUENCE [LARGE SCALE GENOMIC DNA]</scope>
    <source>
        <strain evidence="5">5GB1C</strain>
    </source>
</reference>
<dbReference type="InterPro" id="IPR029056">
    <property type="entry name" value="Ribokinase-like"/>
</dbReference>
<dbReference type="PANTHER" id="PTHR20858">
    <property type="entry name" value="PHOSPHOMETHYLPYRIMIDINE KINASE"/>
    <property type="match status" value="1"/>
</dbReference>